<evidence type="ECO:0000256" key="8">
    <source>
        <dbReference type="ARBA" id="ARBA00023136"/>
    </source>
</evidence>
<dbReference type="SUPFAM" id="SSF81330">
    <property type="entry name" value="Gated mechanosensitive channel"/>
    <property type="match status" value="1"/>
</dbReference>
<protein>
    <recommendedName>
        <fullName evidence="10">Large-conductance mechanosensitive channel</fullName>
    </recommendedName>
</protein>
<dbReference type="NCBIfam" id="TIGR00220">
    <property type="entry name" value="mscL"/>
    <property type="match status" value="1"/>
</dbReference>
<evidence type="ECO:0000256" key="5">
    <source>
        <dbReference type="ARBA" id="ARBA00022692"/>
    </source>
</evidence>
<dbReference type="EMBL" id="RZNC01000002">
    <property type="protein sequence ID" value="RWZ64557.1"/>
    <property type="molecule type" value="Genomic_DNA"/>
</dbReference>
<evidence type="ECO:0000256" key="4">
    <source>
        <dbReference type="ARBA" id="ARBA00022475"/>
    </source>
</evidence>
<feature type="transmembrane region" description="Helical" evidence="10">
    <location>
        <begin position="12"/>
        <end position="35"/>
    </location>
</feature>
<keyword evidence="7 10" id="KW-0406">Ion transport</keyword>
<keyword evidence="5 10" id="KW-0812">Transmembrane</keyword>
<name>A0A3S4AB88_9MICO</name>
<keyword evidence="8 10" id="KW-0472">Membrane</keyword>
<dbReference type="OrthoDB" id="9810350at2"/>
<reference evidence="11 12" key="1">
    <citation type="submission" date="2018-12" db="EMBL/GenBank/DDBJ databases">
        <authorList>
            <person name="Li F."/>
        </authorList>
    </citation>
    <scope>NUCLEOTIDE SEQUENCE [LARGE SCALE GENOMIC DNA]</scope>
    <source>
        <strain evidence="11 12">8H24J-4-2</strain>
    </source>
</reference>
<dbReference type="Proteomes" id="UP000288603">
    <property type="component" value="Unassembled WGS sequence"/>
</dbReference>
<dbReference type="GO" id="GO:0005886">
    <property type="term" value="C:plasma membrane"/>
    <property type="evidence" value="ECO:0007669"/>
    <property type="project" value="UniProtKB-SubCell"/>
</dbReference>
<dbReference type="InterPro" id="IPR001185">
    <property type="entry name" value="MS_channel"/>
</dbReference>
<dbReference type="PANTHER" id="PTHR30266:SF2">
    <property type="entry name" value="LARGE-CONDUCTANCE MECHANOSENSITIVE CHANNEL"/>
    <property type="match status" value="1"/>
</dbReference>
<dbReference type="PROSITE" id="PS01327">
    <property type="entry name" value="MSCL"/>
    <property type="match status" value="1"/>
</dbReference>
<keyword evidence="4 10" id="KW-1003">Cell membrane</keyword>
<dbReference type="InterPro" id="IPR019823">
    <property type="entry name" value="Mechanosensitive_channel_CS"/>
</dbReference>
<sequence length="152" mass="16310">MITGFKEFILRGNVIDLAVAVVIGAAFTAVVTAIVENLFNPIIGAIFNAQSLEKALPVVIPTMSGGESIMYVGAIIGAILNFLIVAAVVYFAFVLPINTLKKRADDLLAKNRPVGDNQAPLAPTEVELLAEIRDLLSKRNDETPQVRPRPEA</sequence>
<keyword evidence="9 10" id="KW-0407">Ion channel</keyword>
<evidence type="ECO:0000313" key="11">
    <source>
        <dbReference type="EMBL" id="RWZ64557.1"/>
    </source>
</evidence>
<dbReference type="GO" id="GO:0008381">
    <property type="term" value="F:mechanosensitive monoatomic ion channel activity"/>
    <property type="evidence" value="ECO:0007669"/>
    <property type="project" value="UniProtKB-UniRule"/>
</dbReference>
<evidence type="ECO:0000256" key="7">
    <source>
        <dbReference type="ARBA" id="ARBA00023065"/>
    </source>
</evidence>
<dbReference type="InterPro" id="IPR037673">
    <property type="entry name" value="MSC/AndL"/>
</dbReference>
<organism evidence="11 12">
    <name type="scientific">Labedella populi</name>
    <dbReference type="NCBI Taxonomy" id="2498850"/>
    <lineage>
        <taxon>Bacteria</taxon>
        <taxon>Bacillati</taxon>
        <taxon>Actinomycetota</taxon>
        <taxon>Actinomycetes</taxon>
        <taxon>Micrococcales</taxon>
        <taxon>Microbacteriaceae</taxon>
        <taxon>Labedella</taxon>
    </lineage>
</organism>
<evidence type="ECO:0000256" key="9">
    <source>
        <dbReference type="ARBA" id="ARBA00023303"/>
    </source>
</evidence>
<keyword evidence="6 10" id="KW-1133">Transmembrane helix</keyword>
<accession>A0A3S4AB88</accession>
<comment type="similarity">
    <text evidence="2 10">Belongs to the MscL family.</text>
</comment>
<comment type="subcellular location">
    <subcellularLocation>
        <location evidence="1 10">Cell membrane</location>
        <topology evidence="1 10">Multi-pass membrane protein</topology>
    </subcellularLocation>
</comment>
<evidence type="ECO:0000256" key="10">
    <source>
        <dbReference type="HAMAP-Rule" id="MF_00115"/>
    </source>
</evidence>
<dbReference type="PRINTS" id="PR01264">
    <property type="entry name" value="MECHCHANNEL"/>
</dbReference>
<evidence type="ECO:0000256" key="1">
    <source>
        <dbReference type="ARBA" id="ARBA00004651"/>
    </source>
</evidence>
<dbReference type="Pfam" id="PF01741">
    <property type="entry name" value="MscL"/>
    <property type="match status" value="1"/>
</dbReference>
<keyword evidence="3 10" id="KW-0813">Transport</keyword>
<comment type="subunit">
    <text evidence="10">Homopentamer.</text>
</comment>
<proteinExistence type="inferred from homology"/>
<evidence type="ECO:0000256" key="3">
    <source>
        <dbReference type="ARBA" id="ARBA00022448"/>
    </source>
</evidence>
<dbReference type="HAMAP" id="MF_00115">
    <property type="entry name" value="MscL"/>
    <property type="match status" value="1"/>
</dbReference>
<keyword evidence="12" id="KW-1185">Reference proteome</keyword>
<dbReference type="RefSeq" id="WP_128498335.1">
    <property type="nucleotide sequence ID" value="NZ_RZNC01000002.1"/>
</dbReference>
<feature type="transmembrane region" description="Helical" evidence="10">
    <location>
        <begin position="69"/>
        <end position="93"/>
    </location>
</feature>
<comment type="function">
    <text evidence="10">Channel that opens in response to stretch forces in the membrane lipid bilayer. May participate in the regulation of osmotic pressure changes within the cell.</text>
</comment>
<dbReference type="AlphaFoldDB" id="A0A3S4AB88"/>
<gene>
    <name evidence="10 11" type="primary">mscL</name>
    <name evidence="11" type="ORF">ELQ92_07325</name>
</gene>
<comment type="caution">
    <text evidence="11">The sequence shown here is derived from an EMBL/GenBank/DDBJ whole genome shotgun (WGS) entry which is preliminary data.</text>
</comment>
<evidence type="ECO:0000256" key="6">
    <source>
        <dbReference type="ARBA" id="ARBA00022989"/>
    </source>
</evidence>
<dbReference type="Gene3D" id="1.10.1200.120">
    <property type="entry name" value="Large-conductance mechanosensitive channel, MscL, domain 1"/>
    <property type="match status" value="1"/>
</dbReference>
<evidence type="ECO:0000313" key="12">
    <source>
        <dbReference type="Proteomes" id="UP000288603"/>
    </source>
</evidence>
<dbReference type="InterPro" id="IPR036019">
    <property type="entry name" value="MscL_channel"/>
</dbReference>
<evidence type="ECO:0000256" key="2">
    <source>
        <dbReference type="ARBA" id="ARBA00007254"/>
    </source>
</evidence>
<dbReference type="PANTHER" id="PTHR30266">
    <property type="entry name" value="MECHANOSENSITIVE CHANNEL MSCL"/>
    <property type="match status" value="1"/>
</dbReference>